<protein>
    <submittedName>
        <fullName evidence="1">Uncharacterized protein</fullName>
    </submittedName>
</protein>
<accession>A0ACC2DKW8</accession>
<sequence length="809" mass="90235">MSSSLRLQKVEKIFKRFDVNGDECLSRQEMANLVTAVNPRVKFSEEQIKAILDEVFRTYANFIDGDKGLRLDGLLRTYDDGAGDVDRDYRALGMDLGSDSASEEEEEEVREEESRDGVASGRKEDAISIMNESPGFGPTKWQQSVGSWAVSPNNGIVYNDTWRLIEDLEILLRRVAVKLEAKRKAAGKEGGNEEAKPVEELGSEYPSFQKSINELRLKADVSRNEEEAFDAHMAMGRTLFEHGFYEEALISFKKARELKPLDVRPHFRAGNALYSMGKYAEARNAFEHALDAERSSSPRFASLLPQIHINLGVTMEADGMLLCACDHYRHAAALNPAHSRALKLLGSALLGVGDYDAAVKALTDAITMKPDYADAHCDLGSALHALNDDDRAMGEFQRALDLMPGHLDALYNLGGLLRDSGKFERAAEMYTKVLGIRPSHWQAHLNRAVALLGSGDVDDAKKSLQEAFKLTNRVELYDAITRLKMLQKKPKGFAALIPSPQRDSDREAYGMSPIGSGATEATTVVVDSSRFQVSTSKTTPRQWMAHALHIRAFQRHTRLNRCDVSMISREIEEAKQKSVSKAELEKSLRRMLHFLGAETFQESIKAINQRIIRVLDRMGSGRVDLGMLFAILAPLCAGSVEKRKQIVFEALVWRCAGTDRIAMTDGKVYLKLLRAVYIPLHGASDLWEVHGEVDPATMSYEQLLEMFDDPDWGFGVMATLVKLESGDRERHGGLACAVCSYAIVGSRFKEVTSEFNLCSLCYSEGKVPANVKKEEYCFKEYDSEADAVKEKLSFLVRASPWKPRSIISL</sequence>
<keyword evidence="2" id="KW-1185">Reference proteome</keyword>
<name>A0ACC2DKW8_DIPCM</name>
<comment type="caution">
    <text evidence="1">The sequence shown here is derived from an EMBL/GenBank/DDBJ whole genome shotgun (WGS) entry which is preliminary data.</text>
</comment>
<gene>
    <name evidence="1" type="ORF">O6H91_05G015500</name>
</gene>
<reference evidence="2" key="1">
    <citation type="journal article" date="2024" name="Proc. Natl. Acad. Sci. U.S.A.">
        <title>Extraordinary preservation of gene collinearity over three hundred million years revealed in homosporous lycophytes.</title>
        <authorList>
            <person name="Li C."/>
            <person name="Wickell D."/>
            <person name="Kuo L.Y."/>
            <person name="Chen X."/>
            <person name="Nie B."/>
            <person name="Liao X."/>
            <person name="Peng D."/>
            <person name="Ji J."/>
            <person name="Jenkins J."/>
            <person name="Williams M."/>
            <person name="Shu S."/>
            <person name="Plott C."/>
            <person name="Barry K."/>
            <person name="Rajasekar S."/>
            <person name="Grimwood J."/>
            <person name="Han X."/>
            <person name="Sun S."/>
            <person name="Hou Z."/>
            <person name="He W."/>
            <person name="Dai G."/>
            <person name="Sun C."/>
            <person name="Schmutz J."/>
            <person name="Leebens-Mack J.H."/>
            <person name="Li F.W."/>
            <person name="Wang L."/>
        </authorList>
    </citation>
    <scope>NUCLEOTIDE SEQUENCE [LARGE SCALE GENOMIC DNA]</scope>
    <source>
        <strain evidence="2">cv. PW_Plant_1</strain>
    </source>
</reference>
<organism evidence="1 2">
    <name type="scientific">Diphasiastrum complanatum</name>
    <name type="common">Issler's clubmoss</name>
    <name type="synonym">Lycopodium complanatum</name>
    <dbReference type="NCBI Taxonomy" id="34168"/>
    <lineage>
        <taxon>Eukaryota</taxon>
        <taxon>Viridiplantae</taxon>
        <taxon>Streptophyta</taxon>
        <taxon>Embryophyta</taxon>
        <taxon>Tracheophyta</taxon>
        <taxon>Lycopodiopsida</taxon>
        <taxon>Lycopodiales</taxon>
        <taxon>Lycopodiaceae</taxon>
        <taxon>Lycopodioideae</taxon>
        <taxon>Diphasiastrum</taxon>
    </lineage>
</organism>
<dbReference type="EMBL" id="CM055096">
    <property type="protein sequence ID" value="KAJ7554922.1"/>
    <property type="molecule type" value="Genomic_DNA"/>
</dbReference>
<evidence type="ECO:0000313" key="2">
    <source>
        <dbReference type="Proteomes" id="UP001162992"/>
    </source>
</evidence>
<dbReference type="Proteomes" id="UP001162992">
    <property type="component" value="Chromosome 5"/>
</dbReference>
<evidence type="ECO:0000313" key="1">
    <source>
        <dbReference type="EMBL" id="KAJ7554922.1"/>
    </source>
</evidence>
<proteinExistence type="predicted"/>